<proteinExistence type="predicted"/>
<evidence type="ECO:0000256" key="6">
    <source>
        <dbReference type="ARBA" id="ARBA00022777"/>
    </source>
</evidence>
<organism evidence="13 14">
    <name type="scientific">Aquimarina mytili</name>
    <dbReference type="NCBI Taxonomy" id="874423"/>
    <lineage>
        <taxon>Bacteria</taxon>
        <taxon>Pseudomonadati</taxon>
        <taxon>Bacteroidota</taxon>
        <taxon>Flavobacteriia</taxon>
        <taxon>Flavobacteriales</taxon>
        <taxon>Flavobacteriaceae</taxon>
        <taxon>Aquimarina</taxon>
    </lineage>
</organism>
<dbReference type="GO" id="GO:0046983">
    <property type="term" value="F:protein dimerization activity"/>
    <property type="evidence" value="ECO:0007669"/>
    <property type="project" value="InterPro"/>
</dbReference>
<keyword evidence="9" id="KW-0802">TPR repeat</keyword>
<dbReference type="PANTHER" id="PTHR24421">
    <property type="entry name" value="NITRATE/NITRITE SENSOR PROTEIN NARX-RELATED"/>
    <property type="match status" value="1"/>
</dbReference>
<protein>
    <recommendedName>
        <fullName evidence="2">histidine kinase</fullName>
        <ecNumber evidence="2">2.7.13.3</ecNumber>
    </recommendedName>
</protein>
<evidence type="ECO:0000256" key="2">
    <source>
        <dbReference type="ARBA" id="ARBA00012438"/>
    </source>
</evidence>
<feature type="coiled-coil region" evidence="10">
    <location>
        <begin position="410"/>
        <end position="437"/>
    </location>
</feature>
<keyword evidence="11" id="KW-0812">Transmembrane</keyword>
<dbReference type="Gene3D" id="3.30.565.10">
    <property type="entry name" value="Histidine kinase-like ATPase, C-terminal domain"/>
    <property type="match status" value="1"/>
</dbReference>
<dbReference type="RefSeq" id="WP_344779244.1">
    <property type="nucleotide sequence ID" value="NZ_BAABAX010000029.1"/>
</dbReference>
<keyword evidence="14" id="KW-1185">Reference proteome</keyword>
<dbReference type="GO" id="GO:0005524">
    <property type="term" value="F:ATP binding"/>
    <property type="evidence" value="ECO:0007669"/>
    <property type="project" value="UniProtKB-KW"/>
</dbReference>
<evidence type="ECO:0000313" key="14">
    <source>
        <dbReference type="Proteomes" id="UP000651057"/>
    </source>
</evidence>
<feature type="domain" description="Histidine kinase" evidence="12">
    <location>
        <begin position="437"/>
        <end position="619"/>
    </location>
</feature>
<dbReference type="GO" id="GO:0000155">
    <property type="term" value="F:phosphorelay sensor kinase activity"/>
    <property type="evidence" value="ECO:0007669"/>
    <property type="project" value="InterPro"/>
</dbReference>
<evidence type="ECO:0000256" key="9">
    <source>
        <dbReference type="PROSITE-ProRule" id="PRU00339"/>
    </source>
</evidence>
<dbReference type="GO" id="GO:0016020">
    <property type="term" value="C:membrane"/>
    <property type="evidence" value="ECO:0007669"/>
    <property type="project" value="InterPro"/>
</dbReference>
<comment type="catalytic activity">
    <reaction evidence="1">
        <text>ATP + protein L-histidine = ADP + protein N-phospho-L-histidine.</text>
        <dbReference type="EC" id="2.7.13.3"/>
    </reaction>
</comment>
<dbReference type="AlphaFoldDB" id="A0A936ZWT1"/>
<keyword evidence="6 13" id="KW-0418">Kinase</keyword>
<dbReference type="EMBL" id="JAERQJ010000018">
    <property type="protein sequence ID" value="MBL0686118.1"/>
    <property type="molecule type" value="Genomic_DNA"/>
</dbReference>
<dbReference type="InterPro" id="IPR011712">
    <property type="entry name" value="Sig_transdc_His_kin_sub3_dim/P"/>
</dbReference>
<evidence type="ECO:0000256" key="3">
    <source>
        <dbReference type="ARBA" id="ARBA00022553"/>
    </source>
</evidence>
<dbReference type="InterPro" id="IPR050482">
    <property type="entry name" value="Sensor_HK_TwoCompSys"/>
</dbReference>
<dbReference type="PROSITE" id="PS50109">
    <property type="entry name" value="HIS_KIN"/>
    <property type="match status" value="1"/>
</dbReference>
<evidence type="ECO:0000256" key="11">
    <source>
        <dbReference type="SAM" id="Phobius"/>
    </source>
</evidence>
<dbReference type="Pfam" id="PF07730">
    <property type="entry name" value="HisKA_3"/>
    <property type="match status" value="1"/>
</dbReference>
<dbReference type="EC" id="2.7.13.3" evidence="2"/>
<dbReference type="Pfam" id="PF13424">
    <property type="entry name" value="TPR_12"/>
    <property type="match status" value="1"/>
</dbReference>
<evidence type="ECO:0000256" key="8">
    <source>
        <dbReference type="ARBA" id="ARBA00023012"/>
    </source>
</evidence>
<dbReference type="InterPro" id="IPR036890">
    <property type="entry name" value="HATPase_C_sf"/>
</dbReference>
<feature type="transmembrane region" description="Helical" evidence="11">
    <location>
        <begin position="366"/>
        <end position="386"/>
    </location>
</feature>
<gene>
    <name evidence="13" type="ORF">JJQ60_21500</name>
</gene>
<dbReference type="InterPro" id="IPR003594">
    <property type="entry name" value="HATPase_dom"/>
</dbReference>
<evidence type="ECO:0000313" key="13">
    <source>
        <dbReference type="EMBL" id="MBL0686118.1"/>
    </source>
</evidence>
<dbReference type="PANTHER" id="PTHR24421:SF10">
    <property type="entry name" value="NITRATE_NITRITE SENSOR PROTEIN NARQ"/>
    <property type="match status" value="1"/>
</dbReference>
<name>A0A936ZWT1_9FLAO</name>
<accession>A0A936ZWT1</accession>
<reference evidence="13" key="1">
    <citation type="submission" date="2021-01" db="EMBL/GenBank/DDBJ databases">
        <authorList>
            <person name="Zhong Y.L."/>
        </authorList>
    </citation>
    <scope>NUCLEOTIDE SEQUENCE</scope>
    <source>
        <strain evidence="13">KCTC 23302</strain>
    </source>
</reference>
<feature type="repeat" description="TPR" evidence="9">
    <location>
        <begin position="56"/>
        <end position="89"/>
    </location>
</feature>
<dbReference type="Pfam" id="PF02518">
    <property type="entry name" value="HATPase_c"/>
    <property type="match status" value="1"/>
</dbReference>
<keyword evidence="5" id="KW-0547">Nucleotide-binding</keyword>
<evidence type="ECO:0000256" key="5">
    <source>
        <dbReference type="ARBA" id="ARBA00022741"/>
    </source>
</evidence>
<keyword evidence="11" id="KW-0472">Membrane</keyword>
<keyword evidence="7" id="KW-0067">ATP-binding</keyword>
<dbReference type="Gene3D" id="1.25.40.10">
    <property type="entry name" value="Tetratricopeptide repeat domain"/>
    <property type="match status" value="2"/>
</dbReference>
<keyword evidence="11" id="KW-1133">Transmembrane helix</keyword>
<sequence>MNQSHGQKHDGNTTQLFKALETSFDSLENISSKKALVHAKKMLQYSIKQNNDIYKIKSYLKLGVAYENLAKSDSALYSYDNALDLSRSIDNDTLFGFSVVQMSQLNTSRGNQDKVVTLILEALKKINQEQNHNLTYELYFKLSEVYRELDNHSKAEHYLKIIINNSKENNILAAAYNSLGLIHYRNNDFEKAEYNLLRSLDIFKIVKDNYNSCNTLSNLGAIYYQTGDYKKTKQYWIEAKEIAKSSNYQNLLSGILSNLSVIATKEKNYDEKLEYLKEAEQIVEKTKNYLNRSNVANNLALAYAEKGDIKNFRIYAGRFVRAMDSFYNIERNKKILEIEAKYSLEKKEAEIAHQKEIVTQQKKQKLLIIMGSILLTILLGAIAFLYRQRLFNQQALLQKQEELNHQEIAKLLEEQKLETLKAQLNGQNKERERIAKDLHDSISGDLAAIKLQLSRLEEQTTEVQLLADRLDQTYHEVRSISHDLVPKEININTFTGLIHQLIDFKTIDGTKINSEFFPREELDKLSEKNQVEIYRIVQELLTNINKHADANEVYVNLTQHENYINIMVEDNGQGFDTTKNKDGIGLRNIRSRLEGLKGELEITSSPGQGVIVNINIPME</sequence>
<evidence type="ECO:0000256" key="10">
    <source>
        <dbReference type="SAM" id="Coils"/>
    </source>
</evidence>
<dbReference type="Proteomes" id="UP000651057">
    <property type="component" value="Unassembled WGS sequence"/>
</dbReference>
<evidence type="ECO:0000256" key="4">
    <source>
        <dbReference type="ARBA" id="ARBA00022679"/>
    </source>
</evidence>
<dbReference type="SUPFAM" id="SSF55874">
    <property type="entry name" value="ATPase domain of HSP90 chaperone/DNA topoisomerase II/histidine kinase"/>
    <property type="match status" value="1"/>
</dbReference>
<keyword evidence="4" id="KW-0808">Transferase</keyword>
<keyword evidence="3" id="KW-0597">Phosphoprotein</keyword>
<dbReference type="InterPro" id="IPR011990">
    <property type="entry name" value="TPR-like_helical_dom_sf"/>
</dbReference>
<dbReference type="Gene3D" id="1.20.5.1930">
    <property type="match status" value="1"/>
</dbReference>
<dbReference type="CDD" id="cd16917">
    <property type="entry name" value="HATPase_UhpB-NarQ-NarX-like"/>
    <property type="match status" value="1"/>
</dbReference>
<dbReference type="SMART" id="SM00028">
    <property type="entry name" value="TPR"/>
    <property type="match status" value="5"/>
</dbReference>
<dbReference type="SUPFAM" id="SSF48452">
    <property type="entry name" value="TPR-like"/>
    <property type="match status" value="2"/>
</dbReference>
<dbReference type="PROSITE" id="PS50005">
    <property type="entry name" value="TPR"/>
    <property type="match status" value="1"/>
</dbReference>
<evidence type="ECO:0000259" key="12">
    <source>
        <dbReference type="PROSITE" id="PS50109"/>
    </source>
</evidence>
<dbReference type="InterPro" id="IPR019734">
    <property type="entry name" value="TPR_rpt"/>
</dbReference>
<dbReference type="InterPro" id="IPR005467">
    <property type="entry name" value="His_kinase_dom"/>
</dbReference>
<comment type="caution">
    <text evidence="13">The sequence shown here is derived from an EMBL/GenBank/DDBJ whole genome shotgun (WGS) entry which is preliminary data.</text>
</comment>
<evidence type="ECO:0000256" key="7">
    <source>
        <dbReference type="ARBA" id="ARBA00022840"/>
    </source>
</evidence>
<keyword evidence="10" id="KW-0175">Coiled coil</keyword>
<keyword evidence="8" id="KW-0902">Two-component regulatory system</keyword>
<evidence type="ECO:0000256" key="1">
    <source>
        <dbReference type="ARBA" id="ARBA00000085"/>
    </source>
</evidence>